<dbReference type="OrthoDB" id="5394701at2759"/>
<dbReference type="PANTHER" id="PTHR35205">
    <property type="entry name" value="NB-ARC AND TPR DOMAIN PROTEIN"/>
    <property type="match status" value="1"/>
</dbReference>
<evidence type="ECO:0000313" key="2">
    <source>
        <dbReference type="EMBL" id="KAF2247761.1"/>
    </source>
</evidence>
<keyword evidence="3" id="KW-1185">Reference proteome</keyword>
<dbReference type="GO" id="GO:0043531">
    <property type="term" value="F:ADP binding"/>
    <property type="evidence" value="ECO:0007669"/>
    <property type="project" value="InterPro"/>
</dbReference>
<dbReference type="InterPro" id="IPR056125">
    <property type="entry name" value="DUF7708"/>
</dbReference>
<gene>
    <name evidence="2" type="ORF">BU26DRAFT_597756</name>
</gene>
<dbReference type="SUPFAM" id="SSF48452">
    <property type="entry name" value="TPR-like"/>
    <property type="match status" value="1"/>
</dbReference>
<evidence type="ECO:0000313" key="3">
    <source>
        <dbReference type="Proteomes" id="UP000800094"/>
    </source>
</evidence>
<accession>A0A6A6IBJ9</accession>
<dbReference type="InterPro" id="IPR027417">
    <property type="entry name" value="P-loop_NTPase"/>
</dbReference>
<dbReference type="Gene3D" id="3.40.50.300">
    <property type="entry name" value="P-loop containing nucleotide triphosphate hydrolases"/>
    <property type="match status" value="1"/>
</dbReference>
<feature type="domain" description="DUF7708" evidence="1">
    <location>
        <begin position="123"/>
        <end position="203"/>
    </location>
</feature>
<dbReference type="GeneID" id="54588351"/>
<dbReference type="Gene3D" id="1.25.40.10">
    <property type="entry name" value="Tetratricopeptide repeat domain"/>
    <property type="match status" value="1"/>
</dbReference>
<dbReference type="RefSeq" id="XP_033682765.1">
    <property type="nucleotide sequence ID" value="XM_033835021.1"/>
</dbReference>
<dbReference type="Proteomes" id="UP000800094">
    <property type="component" value="Unassembled WGS sequence"/>
</dbReference>
<dbReference type="Pfam" id="PF24809">
    <property type="entry name" value="DUF7708"/>
    <property type="match status" value="1"/>
</dbReference>
<proteinExistence type="predicted"/>
<evidence type="ECO:0000259" key="1">
    <source>
        <dbReference type="Pfam" id="PF24809"/>
    </source>
</evidence>
<protein>
    <recommendedName>
        <fullName evidence="1">DUF7708 domain-containing protein</fullName>
    </recommendedName>
</protein>
<dbReference type="PANTHER" id="PTHR35205:SF1">
    <property type="entry name" value="ZU5 DOMAIN-CONTAINING PROTEIN"/>
    <property type="match status" value="1"/>
</dbReference>
<dbReference type="InterPro" id="IPR011990">
    <property type="entry name" value="TPR-like_helical_dom_sf"/>
</dbReference>
<organism evidence="2 3">
    <name type="scientific">Trematosphaeria pertusa</name>
    <dbReference type="NCBI Taxonomy" id="390896"/>
    <lineage>
        <taxon>Eukaryota</taxon>
        <taxon>Fungi</taxon>
        <taxon>Dikarya</taxon>
        <taxon>Ascomycota</taxon>
        <taxon>Pezizomycotina</taxon>
        <taxon>Dothideomycetes</taxon>
        <taxon>Pleosporomycetidae</taxon>
        <taxon>Pleosporales</taxon>
        <taxon>Massarineae</taxon>
        <taxon>Trematosphaeriaceae</taxon>
        <taxon>Trematosphaeria</taxon>
    </lineage>
</organism>
<name>A0A6A6IBJ9_9PLEO</name>
<sequence>MKTFCLHLFRKSSTSSSNSSGSEKGQTAFTSNLDLLGDEGANVQNDLWQLTVNERLNNASNWADPSFYTTLAHATCESSLQDLRDRYTANGQVKRIPAIAKILNGISPFVQGVTSMTQGSATASLIWGSVQLVMQCLLLFTNLFSNIMEMLSTLSDDLPRFRAFNEVLHTPRLNEALRQVYRVYVDFCFAIIKLLRSKKRYVIIQMEWSSVVKEFRASQAALNASRNYFNDEVRLADVQEQEKRHQDLVVRIESLSSLVTDRTVKTVSTLTLQRNHRFTGRRSELLQLHNSLQVNRDRVDQSHSPSRRSCVIHGIGGIGKTQTAVEYVYIYKASYSHIFWMHSESNATLLESFMSAMRKLEMYDQSLQVERMIEKGIDWLQHSGTKWLLVFDNAETFSTLRRFWPPGDHNGAILVTSQNPDFANICDDSIHLQPMEPEEGRELIQRYLRRGQSEKEAAEKLSAQLGGLPLAIAHFAGYVTRSQCLIDDMNACLRQRFKSSQVWTVTDTSCLTEYEHTLATVWDLAWRRLGPDAIELVEFLAFLDADAAPESMFVGPAEHETNGSQWQFWDRHSVLFSRFNEAIRSLRERHLVERDTNHNGIVCLRTHRALKRHILHHLDTDISKRQMMFDMAVEMVRRVFPVPSVAKRGDSSIWELCDRYVAQVISLNDVFVQSSPRVGGNAQYAALMRDAGYYLMNNGEQVDAISILESAESVCNDLIRQGVEEARITKADAIGTLGIYCNYMGVQGREKSRRLALEAINLRGKRLADIPENRWTHLDHTNRGRSYVDMCISSTMLNHMDDARKYVDLAVHHYHQAGGEQGLPARTGYATAFQVLLSNTTKNSAQLLEKAEHALKVVVGAVGEGNFMAHSTKQLVAMFYFRCGAIETSLRMHQEILEPRIKFKGKSNSDTLTSRYYVAVCSQHTGDLELAEVNLRAILKDGIIDVKWREEDLARATLRLALVLLGQSRRQESKKLRDKALALLEKSKENVLAGNEQASDQELMEQIDSVVCLYNGRTTGFWSDGEHW</sequence>
<dbReference type="EMBL" id="ML987197">
    <property type="protein sequence ID" value="KAF2247761.1"/>
    <property type="molecule type" value="Genomic_DNA"/>
</dbReference>
<dbReference type="SUPFAM" id="SSF52540">
    <property type="entry name" value="P-loop containing nucleoside triphosphate hydrolases"/>
    <property type="match status" value="1"/>
</dbReference>
<reference evidence="2" key="1">
    <citation type="journal article" date="2020" name="Stud. Mycol.">
        <title>101 Dothideomycetes genomes: a test case for predicting lifestyles and emergence of pathogens.</title>
        <authorList>
            <person name="Haridas S."/>
            <person name="Albert R."/>
            <person name="Binder M."/>
            <person name="Bloem J."/>
            <person name="Labutti K."/>
            <person name="Salamov A."/>
            <person name="Andreopoulos B."/>
            <person name="Baker S."/>
            <person name="Barry K."/>
            <person name="Bills G."/>
            <person name="Bluhm B."/>
            <person name="Cannon C."/>
            <person name="Castanera R."/>
            <person name="Culley D."/>
            <person name="Daum C."/>
            <person name="Ezra D."/>
            <person name="Gonzalez J."/>
            <person name="Henrissat B."/>
            <person name="Kuo A."/>
            <person name="Liang C."/>
            <person name="Lipzen A."/>
            <person name="Lutzoni F."/>
            <person name="Magnuson J."/>
            <person name="Mondo S."/>
            <person name="Nolan M."/>
            <person name="Ohm R."/>
            <person name="Pangilinan J."/>
            <person name="Park H.-J."/>
            <person name="Ramirez L."/>
            <person name="Alfaro M."/>
            <person name="Sun H."/>
            <person name="Tritt A."/>
            <person name="Yoshinaga Y."/>
            <person name="Zwiers L.-H."/>
            <person name="Turgeon B."/>
            <person name="Goodwin S."/>
            <person name="Spatafora J."/>
            <person name="Crous P."/>
            <person name="Grigoriev I."/>
        </authorList>
    </citation>
    <scope>NUCLEOTIDE SEQUENCE</scope>
    <source>
        <strain evidence="2">CBS 122368</strain>
    </source>
</reference>
<dbReference type="AlphaFoldDB" id="A0A6A6IBJ9"/>